<dbReference type="CDD" id="cd18140">
    <property type="entry name" value="HLD_clamp_RFC"/>
    <property type="match status" value="1"/>
</dbReference>
<dbReference type="KEGG" id="csl:COCSUDRAFT_39733"/>
<organism evidence="12 13">
    <name type="scientific">Coccomyxa subellipsoidea (strain C-169)</name>
    <name type="common">Green microalga</name>
    <dbReference type="NCBI Taxonomy" id="574566"/>
    <lineage>
        <taxon>Eukaryota</taxon>
        <taxon>Viridiplantae</taxon>
        <taxon>Chlorophyta</taxon>
        <taxon>core chlorophytes</taxon>
        <taxon>Trebouxiophyceae</taxon>
        <taxon>Trebouxiophyceae incertae sedis</taxon>
        <taxon>Coccomyxaceae</taxon>
        <taxon>Coccomyxa</taxon>
        <taxon>Coccomyxa subellipsoidea</taxon>
    </lineage>
</organism>
<dbReference type="GeneID" id="17044731"/>
<feature type="region of interest" description="Disordered" evidence="10">
    <location>
        <begin position="696"/>
        <end position="715"/>
    </location>
</feature>
<evidence type="ECO:0000259" key="11">
    <source>
        <dbReference type="SMART" id="SM00382"/>
    </source>
</evidence>
<keyword evidence="12" id="KW-0378">Hydrolase</keyword>
<dbReference type="GO" id="GO:0006260">
    <property type="term" value="P:DNA replication"/>
    <property type="evidence" value="ECO:0007669"/>
    <property type="project" value="UniProtKB-KW"/>
</dbReference>
<evidence type="ECO:0000256" key="8">
    <source>
        <dbReference type="ARBA" id="ARBA00023306"/>
    </source>
</evidence>
<feature type="domain" description="AAA+ ATPase" evidence="11">
    <location>
        <begin position="149"/>
        <end position="312"/>
    </location>
</feature>
<evidence type="ECO:0000256" key="5">
    <source>
        <dbReference type="ARBA" id="ARBA00022840"/>
    </source>
</evidence>
<dbReference type="InterPro" id="IPR027417">
    <property type="entry name" value="P-loop_NTPase"/>
</dbReference>
<evidence type="ECO:0000313" key="13">
    <source>
        <dbReference type="Proteomes" id="UP000007264"/>
    </source>
</evidence>
<evidence type="ECO:0000256" key="10">
    <source>
        <dbReference type="SAM" id="MobiDB-lite"/>
    </source>
</evidence>
<dbReference type="InterPro" id="IPR003959">
    <property type="entry name" value="ATPase_AAA_core"/>
</dbReference>
<keyword evidence="8" id="KW-0131">Cell cycle</keyword>
<evidence type="ECO:0000256" key="1">
    <source>
        <dbReference type="ARBA" id="ARBA00004123"/>
    </source>
</evidence>
<protein>
    <submittedName>
        <fullName evidence="12">P-loop containing nucleoside triphosphate hydrolase protein</fullName>
    </submittedName>
</protein>
<reference evidence="12 13" key="1">
    <citation type="journal article" date="2012" name="Genome Biol.">
        <title>The genome of the polar eukaryotic microalga coccomyxa subellipsoidea reveals traits of cold adaptation.</title>
        <authorList>
            <person name="Blanc G."/>
            <person name="Agarkova I."/>
            <person name="Grimwood J."/>
            <person name="Kuo A."/>
            <person name="Brueggeman A."/>
            <person name="Dunigan D."/>
            <person name="Gurnon J."/>
            <person name="Ladunga I."/>
            <person name="Lindquist E."/>
            <person name="Lucas S."/>
            <person name="Pangilinan J."/>
            <person name="Proschold T."/>
            <person name="Salamov A."/>
            <person name="Schmutz J."/>
            <person name="Weeks D."/>
            <person name="Yamada T."/>
            <person name="Claverie J.M."/>
            <person name="Grigoriev I."/>
            <person name="Van Etten J."/>
            <person name="Lomsadze A."/>
            <person name="Borodovsky M."/>
        </authorList>
    </citation>
    <scope>NUCLEOTIDE SEQUENCE [LARGE SCALE GENOMIC DNA]</scope>
    <source>
        <strain evidence="12 13">C-169</strain>
    </source>
</reference>
<comment type="subcellular location">
    <subcellularLocation>
        <location evidence="1">Nucleus</location>
    </subcellularLocation>
</comment>
<evidence type="ECO:0000256" key="4">
    <source>
        <dbReference type="ARBA" id="ARBA00022741"/>
    </source>
</evidence>
<dbReference type="eggNOG" id="KOG1969">
    <property type="taxonomic scope" value="Eukaryota"/>
</dbReference>
<dbReference type="PANTHER" id="PTHR46765:SF1">
    <property type="entry name" value="P-LOOP CONTAINING NUCLEOSIDE TRIPHOSPHATE HYDROLASES SUPERFAMILY PROTEIN"/>
    <property type="match status" value="1"/>
</dbReference>
<feature type="region of interest" description="Disordered" evidence="10">
    <location>
        <begin position="126"/>
        <end position="145"/>
    </location>
</feature>
<dbReference type="InterPro" id="IPR047854">
    <property type="entry name" value="RFC_lid"/>
</dbReference>
<feature type="region of interest" description="Disordered" evidence="10">
    <location>
        <begin position="644"/>
        <end position="686"/>
    </location>
</feature>
<evidence type="ECO:0000313" key="12">
    <source>
        <dbReference type="EMBL" id="EIE26721.1"/>
    </source>
</evidence>
<comment type="similarity">
    <text evidence="9">Belongs to the activator 1 small subunits family. CTF18 subfamily.</text>
</comment>
<keyword evidence="13" id="KW-1185">Reference proteome</keyword>
<dbReference type="InterPro" id="IPR003593">
    <property type="entry name" value="AAA+_ATPase"/>
</dbReference>
<evidence type="ECO:0000256" key="6">
    <source>
        <dbReference type="ARBA" id="ARBA00023125"/>
    </source>
</evidence>
<dbReference type="SMART" id="SM00382">
    <property type="entry name" value="AAA"/>
    <property type="match status" value="1"/>
</dbReference>
<evidence type="ECO:0000256" key="7">
    <source>
        <dbReference type="ARBA" id="ARBA00023242"/>
    </source>
</evidence>
<dbReference type="Proteomes" id="UP000007264">
    <property type="component" value="Unassembled WGS sequence"/>
</dbReference>
<accession>I0Z7V2</accession>
<dbReference type="RefSeq" id="XP_005651265.1">
    <property type="nucleotide sequence ID" value="XM_005651208.1"/>
</dbReference>
<dbReference type="SUPFAM" id="SSF52540">
    <property type="entry name" value="P-loop containing nucleoside triphosphate hydrolases"/>
    <property type="match status" value="1"/>
</dbReference>
<dbReference type="InterPro" id="IPR053016">
    <property type="entry name" value="CTF18-RFC_complex"/>
</dbReference>
<dbReference type="GO" id="GO:0003677">
    <property type="term" value="F:DNA binding"/>
    <property type="evidence" value="ECO:0007669"/>
    <property type="project" value="UniProtKB-KW"/>
</dbReference>
<dbReference type="AlphaFoldDB" id="I0Z7V2"/>
<dbReference type="GO" id="GO:0005634">
    <property type="term" value="C:nucleus"/>
    <property type="evidence" value="ECO:0007669"/>
    <property type="project" value="UniProtKB-SubCell"/>
</dbReference>
<comment type="subunit">
    <text evidence="2">Heterotetramer of subunits RFC2, RFC3, RFC4 and RFC5 that can form a complex with RFC1.</text>
</comment>
<feature type="compositionally biased region" description="Low complexity" evidence="10">
    <location>
        <begin position="667"/>
        <end position="678"/>
    </location>
</feature>
<evidence type="ECO:0000256" key="3">
    <source>
        <dbReference type="ARBA" id="ARBA00022705"/>
    </source>
</evidence>
<evidence type="ECO:0000256" key="2">
    <source>
        <dbReference type="ARBA" id="ARBA00011480"/>
    </source>
</evidence>
<dbReference type="CDD" id="cd00009">
    <property type="entry name" value="AAA"/>
    <property type="match status" value="1"/>
</dbReference>
<dbReference type="GO" id="GO:0005524">
    <property type="term" value="F:ATP binding"/>
    <property type="evidence" value="ECO:0007669"/>
    <property type="project" value="UniProtKB-KW"/>
</dbReference>
<name>I0Z7V2_COCSC</name>
<dbReference type="Gene3D" id="1.10.8.60">
    <property type="match status" value="1"/>
</dbReference>
<proteinExistence type="inferred from homology"/>
<dbReference type="EMBL" id="AGSI01000002">
    <property type="protein sequence ID" value="EIE26721.1"/>
    <property type="molecule type" value="Genomic_DNA"/>
</dbReference>
<dbReference type="Gene3D" id="3.40.50.300">
    <property type="entry name" value="P-loop containing nucleotide triphosphate hydrolases"/>
    <property type="match status" value="1"/>
</dbReference>
<gene>
    <name evidence="12" type="ORF">COCSUDRAFT_39733</name>
</gene>
<dbReference type="OrthoDB" id="2195431at2759"/>
<keyword evidence="4" id="KW-0547">Nucleotide-binding</keyword>
<dbReference type="STRING" id="574566.I0Z7V2"/>
<keyword evidence="7" id="KW-0539">Nucleus</keyword>
<keyword evidence="3" id="KW-0235">DNA replication</keyword>
<dbReference type="GO" id="GO:0016887">
    <property type="term" value="F:ATP hydrolysis activity"/>
    <property type="evidence" value="ECO:0007669"/>
    <property type="project" value="InterPro"/>
</dbReference>
<dbReference type="Pfam" id="PF00004">
    <property type="entry name" value="AAA"/>
    <property type="match status" value="1"/>
</dbReference>
<dbReference type="PANTHER" id="PTHR46765">
    <property type="entry name" value="P-LOOP CONTAINING NUCLEOSIDE TRIPHOSPHATE HYDROLASES SUPERFAMILY PROTEIN"/>
    <property type="match status" value="1"/>
</dbReference>
<evidence type="ECO:0000256" key="9">
    <source>
        <dbReference type="ARBA" id="ARBA00043975"/>
    </source>
</evidence>
<comment type="caution">
    <text evidence="12">The sequence shown here is derived from an EMBL/GenBank/DDBJ whole genome shotgun (WGS) entry which is preliminary data.</text>
</comment>
<feature type="region of interest" description="Disordered" evidence="10">
    <location>
        <begin position="253"/>
        <end position="277"/>
    </location>
</feature>
<keyword evidence="5" id="KW-0067">ATP-binding</keyword>
<keyword evidence="6" id="KW-0238">DNA-binding</keyword>
<sequence length="772" mass="82838">MTVTSNTGERVYCGLAAPDAGQLLRPQHHKRQGHFLEKPISVLMAEVEQAAYESALNAPLEGEQPASASAAESKAEMDQGEDLWVDRYAPCSFLELLGDEEINREVVRWLKTWDKCVFGIDKHRPSNKPHKAAAGKGPATKQGTDVRPPQKILLICGAPGLGKTTLAHVVARHCGYRTVEINASDERTAATLQARISDAVQMQSVMGAGRPNCVIIDEIDGATGGSEGRGAIQALLKLVQAGGGRKEACASGAADEAGDADDENAAGGTHGKKRRKGGQPLCRPLIAICNDLYAPALRPLRAIAKIVERLSSRLRFICSSEGLSVDRTALTTLCERTEHDVRSCLNTLQFLSKRTRAIRSSHVSGVQCAQKDMVKSAFGIWQELFTDKVAAGPGPSARANGGFERLYSTLGDFGDHGLVLAGLQENFPAARYLDSHMARTAALADALADGDRLLRAVHRRSDFAALKFAPAHALAVRTIVAGPQRVQMRWPSSQADMHRRTVAQRAMLQGWLTDVHPTVFSTLSTATAVREVLPALVRVVNRAVRPVAPHLFTAEERAAMAAMVDLLLAHGLTLSLSPPSAQPAAHGHQTAHANLPETTALSPPVHTLVLFPGVLHSGKVMALTIRQMVVQQLQLEAIRRREAVYGDSGSGAASTTEALPEDATGTSESQGAQEGSSQRPPSGEKRYQLTVAQRAKEAAVTGAKKTGPVRKASWLDALRQKSEKAGQHRPKPSAAEEAQDIASGKAGHAMRYKFHEGFTNAVKRPVRMKDLI</sequence>